<keyword evidence="1" id="KW-0732">Signal</keyword>
<dbReference type="eggNOG" id="ENOG5031B72">
    <property type="taxonomic scope" value="Bacteria"/>
</dbReference>
<protein>
    <submittedName>
        <fullName evidence="2">Uncharacterized protein</fullName>
    </submittedName>
</protein>
<evidence type="ECO:0000256" key="1">
    <source>
        <dbReference type="SAM" id="SignalP"/>
    </source>
</evidence>
<dbReference type="Proteomes" id="UP000033200">
    <property type="component" value="Chromosome"/>
</dbReference>
<keyword evidence="3" id="KW-1185">Reference proteome</keyword>
<feature type="chain" id="PRO_5001934257" evidence="1">
    <location>
        <begin position="27"/>
        <end position="295"/>
    </location>
</feature>
<dbReference type="EMBL" id="CP009571">
    <property type="protein sequence ID" value="AIT08107.1"/>
    <property type="molecule type" value="Genomic_DNA"/>
</dbReference>
<proteinExistence type="predicted"/>
<organism evidence="2 3">
    <name type="scientific">Sphingomonas taxi</name>
    <dbReference type="NCBI Taxonomy" id="1549858"/>
    <lineage>
        <taxon>Bacteria</taxon>
        <taxon>Pseudomonadati</taxon>
        <taxon>Pseudomonadota</taxon>
        <taxon>Alphaproteobacteria</taxon>
        <taxon>Sphingomonadales</taxon>
        <taxon>Sphingomonadaceae</taxon>
        <taxon>Sphingomonas</taxon>
    </lineage>
</organism>
<gene>
    <name evidence="2" type="ORF">MC45_08275</name>
</gene>
<accession>A0A097EKN4</accession>
<evidence type="ECO:0000313" key="2">
    <source>
        <dbReference type="EMBL" id="AIT08107.1"/>
    </source>
</evidence>
<sequence length="295" mass="31059">MRRIFRRASRCAWIVCAGLTSAAASAQSVPTIDTEDATLGSADVGDGWIHPMFSVDARNGDFARGNYDDDRADLARLPVHAQVGAAIDLSRGADGKTTSWLVLRSSNGFHAPNRSETRTPRAWYESNNLAAVVFAPLKGLRTAAVYTIKTSPNHVSGTTHEASVSLAYAGKDGFGSISPTFVVTTRTKGDGGVYAQAAIEPGVDLGNGERAPRFSVPLAVGTGWRGFYGAQSGDRLFGSAGAALEAPFLLGTTHGTMRWEALALVRDDRLAALSGPDGETGTVIPLVTWSLSVAY</sequence>
<dbReference type="HOGENOM" id="CLU_943035_0_0_5"/>
<dbReference type="KEGG" id="stax:MC45_08275"/>
<dbReference type="STRING" id="1549858.MC45_08275"/>
<dbReference type="AlphaFoldDB" id="A0A097EKN4"/>
<name>A0A097EKN4_9SPHN</name>
<reference evidence="2 3" key="1">
    <citation type="submission" date="2014-09" db="EMBL/GenBank/DDBJ databases">
        <title>Using Illumina technology Improving SMRT sequencing Genome Assembly by RASTools.</title>
        <authorList>
            <person name="Zhou Y."/>
            <person name="Ma T."/>
            <person name="Liu T."/>
        </authorList>
    </citation>
    <scope>NUCLEOTIDE SEQUENCE [LARGE SCALE GENOMIC DNA]</scope>
    <source>
        <strain evidence="2 3">ATCC 55669</strain>
    </source>
</reference>
<evidence type="ECO:0000313" key="3">
    <source>
        <dbReference type="Proteomes" id="UP000033200"/>
    </source>
</evidence>
<feature type="signal peptide" evidence="1">
    <location>
        <begin position="1"/>
        <end position="26"/>
    </location>
</feature>